<evidence type="ECO:0000256" key="3">
    <source>
        <dbReference type="ARBA" id="ARBA00008773"/>
    </source>
</evidence>
<keyword evidence="5" id="KW-0964">Secreted</keyword>
<name>A0A2C9U6N4_MANES</name>
<evidence type="ECO:0000256" key="13">
    <source>
        <dbReference type="SAM" id="SignalP"/>
    </source>
</evidence>
<comment type="caution">
    <text evidence="15">The sequence shown here is derived from an EMBL/GenBank/DDBJ whole genome shotgun (WGS) entry which is preliminary data.</text>
</comment>
<evidence type="ECO:0000256" key="8">
    <source>
        <dbReference type="ARBA" id="ARBA00023157"/>
    </source>
</evidence>
<dbReference type="GO" id="GO:0005975">
    <property type="term" value="P:carbohydrate metabolic process"/>
    <property type="evidence" value="ECO:0007669"/>
    <property type="project" value="InterPro"/>
</dbReference>
<evidence type="ECO:0000256" key="7">
    <source>
        <dbReference type="ARBA" id="ARBA00022801"/>
    </source>
</evidence>
<dbReference type="Proteomes" id="UP000091857">
    <property type="component" value="Chromosome 17"/>
</dbReference>
<sequence>MGLSRFILLCLLLQAFFSLARSQSFIGINYGLVADNLPPPAATAKLLQSTAVQKVRLYGADPAILKALANTGIGIVIGASNGDIPALGSDPNSATQWVNSNVLPYYPASNIILITIGNEVVLSGDQNLISQLLPAMQNMENALKAASLGGKIKVSTVHSMAVLSQSDPPSSGLFNPSYQDTMRGLLQFQRDNGSPLAINPYPFFAYQSDPRPETLAFCLFQPNAGRVDSGNGILYMNMFDAQVDAVRSALNALGFKDIEILVAETGWPYRGDSNEVGPSIENARAYNGNLIAHLRSLVGTPLMPGKSVDTYLFAIYDEDLKPGPGSERAFGLFKPDLSMTYDVGLSKSSLTPSTPQTPATPSVRPTGAAWCMPKSGVSDAQLQGSLDYACGQGIDCSPIQPGGACFEPNTLVSHAAYAMNLYYQASGKSPWDCDFSQTAALTSTNPSYNSCVYPGGST</sequence>
<feature type="signal peptide" evidence="13">
    <location>
        <begin position="1"/>
        <end position="22"/>
    </location>
</feature>
<gene>
    <name evidence="15" type="ORF">MANES_17G100600v8</name>
</gene>
<dbReference type="Gene3D" id="1.20.58.1040">
    <property type="match status" value="1"/>
</dbReference>
<dbReference type="GO" id="GO:0005576">
    <property type="term" value="C:extracellular region"/>
    <property type="evidence" value="ECO:0007669"/>
    <property type="project" value="UniProtKB-SubCell"/>
</dbReference>
<dbReference type="Gene3D" id="3.20.20.80">
    <property type="entry name" value="Glycosidases"/>
    <property type="match status" value="1"/>
</dbReference>
<dbReference type="Pfam" id="PF00332">
    <property type="entry name" value="Glyco_hydro_17"/>
    <property type="match status" value="1"/>
</dbReference>
<dbReference type="SMART" id="SM00768">
    <property type="entry name" value="X8"/>
    <property type="match status" value="1"/>
</dbReference>
<accession>A0A2C9U6N4</accession>
<keyword evidence="7" id="KW-0378">Hydrolase</keyword>
<dbReference type="OMA" id="MRRIPMA"/>
<evidence type="ECO:0000313" key="15">
    <source>
        <dbReference type="EMBL" id="OAY25509.1"/>
    </source>
</evidence>
<protein>
    <recommendedName>
        <fullName evidence="4">glucan endo-1,3-beta-D-glucosidase</fullName>
        <ecNumber evidence="4">3.2.1.39</ecNumber>
    </recommendedName>
    <alternativeName>
        <fullName evidence="10">(1-&gt;3)-beta-glucan endohydrolase</fullName>
    </alternativeName>
    <alternativeName>
        <fullName evidence="11">Beta-1,3-endoglucanase</fullName>
    </alternativeName>
</protein>
<feature type="domain" description="X8" evidence="14">
    <location>
        <begin position="369"/>
        <end position="453"/>
    </location>
</feature>
<keyword evidence="16" id="KW-1185">Reference proteome</keyword>
<proteinExistence type="inferred from homology"/>
<evidence type="ECO:0000256" key="4">
    <source>
        <dbReference type="ARBA" id="ARBA00012780"/>
    </source>
</evidence>
<dbReference type="EC" id="3.2.1.39" evidence="4"/>
<evidence type="ECO:0000256" key="12">
    <source>
        <dbReference type="RuleBase" id="RU004335"/>
    </source>
</evidence>
<dbReference type="PANTHER" id="PTHR32227">
    <property type="entry name" value="GLUCAN ENDO-1,3-BETA-GLUCOSIDASE BG1-RELATED-RELATED"/>
    <property type="match status" value="1"/>
</dbReference>
<dbReference type="SUPFAM" id="SSF51445">
    <property type="entry name" value="(Trans)glycosidases"/>
    <property type="match status" value="1"/>
</dbReference>
<evidence type="ECO:0000259" key="14">
    <source>
        <dbReference type="SMART" id="SM00768"/>
    </source>
</evidence>
<keyword evidence="9" id="KW-0326">Glycosidase</keyword>
<evidence type="ECO:0000256" key="1">
    <source>
        <dbReference type="ARBA" id="ARBA00000382"/>
    </source>
</evidence>
<reference evidence="16" key="1">
    <citation type="journal article" date="2016" name="Nat. Biotechnol.">
        <title>Sequencing wild and cultivated cassava and related species reveals extensive interspecific hybridization and genetic diversity.</title>
        <authorList>
            <person name="Bredeson J.V."/>
            <person name="Lyons J.B."/>
            <person name="Prochnik S.E."/>
            <person name="Wu G.A."/>
            <person name="Ha C.M."/>
            <person name="Edsinger-Gonzales E."/>
            <person name="Grimwood J."/>
            <person name="Schmutz J."/>
            <person name="Rabbi I.Y."/>
            <person name="Egesi C."/>
            <person name="Nauluvula P."/>
            <person name="Lebot V."/>
            <person name="Ndunguru J."/>
            <person name="Mkamilo G."/>
            <person name="Bart R.S."/>
            <person name="Setter T.L."/>
            <person name="Gleadow R.M."/>
            <person name="Kulakow P."/>
            <person name="Ferguson M.E."/>
            <person name="Rounsley S."/>
            <person name="Rokhsar D.S."/>
        </authorList>
    </citation>
    <scope>NUCLEOTIDE SEQUENCE [LARGE SCALE GENOMIC DNA]</scope>
    <source>
        <strain evidence="16">cv. AM560-2</strain>
    </source>
</reference>
<dbReference type="InterPro" id="IPR012946">
    <property type="entry name" value="X8"/>
</dbReference>
<evidence type="ECO:0000256" key="5">
    <source>
        <dbReference type="ARBA" id="ARBA00022525"/>
    </source>
</evidence>
<dbReference type="GO" id="GO:0005886">
    <property type="term" value="C:plasma membrane"/>
    <property type="evidence" value="ECO:0000318"/>
    <property type="project" value="GO_Central"/>
</dbReference>
<dbReference type="InterPro" id="IPR044965">
    <property type="entry name" value="Glyco_hydro_17_plant"/>
</dbReference>
<dbReference type="FunFam" id="1.20.58.1040:FF:000003">
    <property type="entry name" value="glucan endo-1,3-beta-glucosidase 7"/>
    <property type="match status" value="1"/>
</dbReference>
<comment type="subcellular location">
    <subcellularLocation>
        <location evidence="2">Secreted</location>
    </subcellularLocation>
</comment>
<comment type="similarity">
    <text evidence="3 12">Belongs to the glycosyl hydrolase 17 family.</text>
</comment>
<dbReference type="GO" id="GO:0042973">
    <property type="term" value="F:glucan endo-1,3-beta-D-glucosidase activity"/>
    <property type="evidence" value="ECO:0007669"/>
    <property type="project" value="UniProtKB-EC"/>
</dbReference>
<evidence type="ECO:0000256" key="9">
    <source>
        <dbReference type="ARBA" id="ARBA00023295"/>
    </source>
</evidence>
<evidence type="ECO:0000256" key="11">
    <source>
        <dbReference type="ARBA" id="ARBA00033417"/>
    </source>
</evidence>
<dbReference type="AlphaFoldDB" id="A0A2C9U6N4"/>
<feature type="chain" id="PRO_5013197611" description="glucan endo-1,3-beta-D-glucosidase" evidence="13">
    <location>
        <begin position="23"/>
        <end position="458"/>
    </location>
</feature>
<evidence type="ECO:0000256" key="2">
    <source>
        <dbReference type="ARBA" id="ARBA00004613"/>
    </source>
</evidence>
<evidence type="ECO:0000256" key="10">
    <source>
        <dbReference type="ARBA" id="ARBA00033335"/>
    </source>
</evidence>
<dbReference type="InterPro" id="IPR000490">
    <property type="entry name" value="Glyco_hydro_17"/>
</dbReference>
<dbReference type="Gramene" id="Manes.17G100600.1.v8.1">
    <property type="protein sequence ID" value="Manes.17G100600.1.v8.1.CDS"/>
    <property type="gene ID" value="Manes.17G100600.v8.1"/>
</dbReference>
<dbReference type="Pfam" id="PF07983">
    <property type="entry name" value="X8"/>
    <property type="match status" value="1"/>
</dbReference>
<keyword evidence="8" id="KW-1015">Disulfide bond</keyword>
<evidence type="ECO:0000256" key="6">
    <source>
        <dbReference type="ARBA" id="ARBA00022729"/>
    </source>
</evidence>
<dbReference type="EMBL" id="CM004403">
    <property type="protein sequence ID" value="OAY25509.1"/>
    <property type="molecule type" value="Genomic_DNA"/>
</dbReference>
<dbReference type="FunFam" id="3.20.20.80:FF:000005">
    <property type="entry name" value="Glucan endo-1,3-beta-glucosidase 14"/>
    <property type="match status" value="1"/>
</dbReference>
<dbReference type="InterPro" id="IPR017853">
    <property type="entry name" value="GH"/>
</dbReference>
<evidence type="ECO:0000313" key="16">
    <source>
        <dbReference type="Proteomes" id="UP000091857"/>
    </source>
</evidence>
<dbReference type="OrthoDB" id="941679at2759"/>
<comment type="catalytic activity">
    <reaction evidence="1">
        <text>Hydrolysis of (1-&gt;3)-beta-D-glucosidic linkages in (1-&gt;3)-beta-D-glucans.</text>
        <dbReference type="EC" id="3.2.1.39"/>
    </reaction>
</comment>
<keyword evidence="6 13" id="KW-0732">Signal</keyword>
<organism evidence="15 16">
    <name type="scientific">Manihot esculenta</name>
    <name type="common">Cassava</name>
    <name type="synonym">Jatropha manihot</name>
    <dbReference type="NCBI Taxonomy" id="3983"/>
    <lineage>
        <taxon>Eukaryota</taxon>
        <taxon>Viridiplantae</taxon>
        <taxon>Streptophyta</taxon>
        <taxon>Embryophyta</taxon>
        <taxon>Tracheophyta</taxon>
        <taxon>Spermatophyta</taxon>
        <taxon>Magnoliopsida</taxon>
        <taxon>eudicotyledons</taxon>
        <taxon>Gunneridae</taxon>
        <taxon>Pentapetalae</taxon>
        <taxon>rosids</taxon>
        <taxon>fabids</taxon>
        <taxon>Malpighiales</taxon>
        <taxon>Euphorbiaceae</taxon>
        <taxon>Crotonoideae</taxon>
        <taxon>Manihoteae</taxon>
        <taxon>Manihot</taxon>
    </lineage>
</organism>